<gene>
    <name evidence="7" type="ORF">BDV98DRAFT_401278</name>
</gene>
<keyword evidence="5" id="KW-0732">Signal</keyword>
<dbReference type="SMART" id="SM00602">
    <property type="entry name" value="VPS10"/>
    <property type="match status" value="1"/>
</dbReference>
<dbReference type="GO" id="GO:0006896">
    <property type="term" value="P:Golgi to vacuole transport"/>
    <property type="evidence" value="ECO:0007669"/>
    <property type="project" value="TreeGrafter"/>
</dbReference>
<evidence type="ECO:0000256" key="2">
    <source>
        <dbReference type="ARBA" id="ARBA00022737"/>
    </source>
</evidence>
<keyword evidence="2" id="KW-0677">Repeat</keyword>
<dbReference type="PANTHER" id="PTHR12106:SF27">
    <property type="entry name" value="SORTILIN-RELATED RECEPTOR"/>
    <property type="match status" value="1"/>
</dbReference>
<dbReference type="AlphaFoldDB" id="A0A5C3Q0C2"/>
<accession>A0A5C3Q0C2</accession>
<dbReference type="Gene3D" id="2.130.10.10">
    <property type="entry name" value="YVTN repeat-like/Quinoprotein amine dehydrogenase"/>
    <property type="match status" value="1"/>
</dbReference>
<dbReference type="GO" id="GO:0005794">
    <property type="term" value="C:Golgi apparatus"/>
    <property type="evidence" value="ECO:0007669"/>
    <property type="project" value="TreeGrafter"/>
</dbReference>
<keyword evidence="8" id="KW-1185">Reference proteome</keyword>
<dbReference type="PANTHER" id="PTHR12106">
    <property type="entry name" value="SORTILIN RELATED"/>
    <property type="match status" value="1"/>
</dbReference>
<dbReference type="InterPro" id="IPR031778">
    <property type="entry name" value="Sortilin_N"/>
</dbReference>
<dbReference type="InterPro" id="IPR015943">
    <property type="entry name" value="WD40/YVTN_repeat-like_dom_sf"/>
</dbReference>
<dbReference type="GO" id="GO:0006623">
    <property type="term" value="P:protein targeting to vacuole"/>
    <property type="evidence" value="ECO:0007669"/>
    <property type="project" value="TreeGrafter"/>
</dbReference>
<dbReference type="OrthoDB" id="443634at2759"/>
<comment type="subcellular location">
    <subcellularLocation>
        <location evidence="1">Membrane</location>
    </subcellularLocation>
</comment>
<feature type="domain" description="VPS10" evidence="6">
    <location>
        <begin position="54"/>
        <end position="593"/>
    </location>
</feature>
<dbReference type="EMBL" id="ML178887">
    <property type="protein sequence ID" value="TFK95402.1"/>
    <property type="molecule type" value="Genomic_DNA"/>
</dbReference>
<organism evidence="7 8">
    <name type="scientific">Pterulicium gracile</name>
    <dbReference type="NCBI Taxonomy" id="1884261"/>
    <lineage>
        <taxon>Eukaryota</taxon>
        <taxon>Fungi</taxon>
        <taxon>Dikarya</taxon>
        <taxon>Basidiomycota</taxon>
        <taxon>Agaricomycotina</taxon>
        <taxon>Agaricomycetes</taxon>
        <taxon>Agaricomycetidae</taxon>
        <taxon>Agaricales</taxon>
        <taxon>Pleurotineae</taxon>
        <taxon>Pterulaceae</taxon>
        <taxon>Pterulicium</taxon>
    </lineage>
</organism>
<sequence length="598" mass="67112">MRDMEPRKFAFLAYYHVLSILLLLVGTVHAAQPSHSVTRFKWFPLTLSFFDDTPVAIYHDQAFGNVYVLQSKGKSWDRASDIPEGEAHSFIKHPFDNNYAFALSQGRTHWRTADRGKTWHSFEVPMEPAMTAAPLSFHVDKKNYGYILYRGTGCRSFPQWGQKCSDTTYYTKDAFSSKAEILLENNSRCQFAHSSPDFKHDAHENLIYCVASSPGPADHWRELSARRLYSSTDFFDKEIKIEDLGIGEEKSGGVVSLTIVSQSAVVGLKDVESDTDDGEISLYVSVDTTTWSKAQFPHVSYAKLYEDRYTFVESTKHTLAVSVGMQDYTPISTLFVSDSSGRYFVESLKDMTTDYEGNLEYEKVYGVEGVSLANVVANAEEIRRKDDRDFVRKRLKSVITFDDGSSWRPIKPPLKSASGEPWFCDISDSESCSLHFLDTTTSYNSGRVFSSPAPGYVMAVGSVGPHLARASECQTFLSTDAGVSWRAIDSQTSVHGFADSGEIIVLVNNQEKTVDEVKYSLDQGRSFDSYPLPNRMDATLHLSMVAVPNASGFGSVEIMLVGREADWRKGGGFDLVTIHLDLSSLRERKCDEEKWREL</sequence>
<dbReference type="GO" id="GO:0016020">
    <property type="term" value="C:membrane"/>
    <property type="evidence" value="ECO:0007669"/>
    <property type="project" value="UniProtKB-SubCell"/>
</dbReference>
<dbReference type="SUPFAM" id="SSF110296">
    <property type="entry name" value="Oligoxyloglucan reducing end-specific cellobiohydrolase"/>
    <property type="match status" value="1"/>
</dbReference>
<keyword evidence="4" id="KW-0325">Glycoprotein</keyword>
<dbReference type="InterPro" id="IPR050310">
    <property type="entry name" value="VPS10-sortilin"/>
</dbReference>
<dbReference type="STRING" id="1884261.A0A5C3Q0C2"/>
<dbReference type="Pfam" id="PF15902">
    <property type="entry name" value="Sortilin-Vps10"/>
    <property type="match status" value="1"/>
</dbReference>
<evidence type="ECO:0000256" key="1">
    <source>
        <dbReference type="ARBA" id="ARBA00004370"/>
    </source>
</evidence>
<name>A0A5C3Q0C2_9AGAR</name>
<evidence type="ECO:0000256" key="4">
    <source>
        <dbReference type="ARBA" id="ARBA00023180"/>
    </source>
</evidence>
<evidence type="ECO:0000256" key="3">
    <source>
        <dbReference type="ARBA" id="ARBA00023136"/>
    </source>
</evidence>
<reference evidence="7 8" key="1">
    <citation type="journal article" date="2019" name="Nat. Ecol. Evol.">
        <title>Megaphylogeny resolves global patterns of mushroom evolution.</title>
        <authorList>
            <person name="Varga T."/>
            <person name="Krizsan K."/>
            <person name="Foldi C."/>
            <person name="Dima B."/>
            <person name="Sanchez-Garcia M."/>
            <person name="Sanchez-Ramirez S."/>
            <person name="Szollosi G.J."/>
            <person name="Szarkandi J.G."/>
            <person name="Papp V."/>
            <person name="Albert L."/>
            <person name="Andreopoulos W."/>
            <person name="Angelini C."/>
            <person name="Antonin V."/>
            <person name="Barry K.W."/>
            <person name="Bougher N.L."/>
            <person name="Buchanan P."/>
            <person name="Buyck B."/>
            <person name="Bense V."/>
            <person name="Catcheside P."/>
            <person name="Chovatia M."/>
            <person name="Cooper J."/>
            <person name="Damon W."/>
            <person name="Desjardin D."/>
            <person name="Finy P."/>
            <person name="Geml J."/>
            <person name="Haridas S."/>
            <person name="Hughes K."/>
            <person name="Justo A."/>
            <person name="Karasinski D."/>
            <person name="Kautmanova I."/>
            <person name="Kiss B."/>
            <person name="Kocsube S."/>
            <person name="Kotiranta H."/>
            <person name="LaButti K.M."/>
            <person name="Lechner B.E."/>
            <person name="Liimatainen K."/>
            <person name="Lipzen A."/>
            <person name="Lukacs Z."/>
            <person name="Mihaltcheva S."/>
            <person name="Morgado L.N."/>
            <person name="Niskanen T."/>
            <person name="Noordeloos M.E."/>
            <person name="Ohm R.A."/>
            <person name="Ortiz-Santana B."/>
            <person name="Ovrebo C."/>
            <person name="Racz N."/>
            <person name="Riley R."/>
            <person name="Savchenko A."/>
            <person name="Shiryaev A."/>
            <person name="Soop K."/>
            <person name="Spirin V."/>
            <person name="Szebenyi C."/>
            <person name="Tomsovsky M."/>
            <person name="Tulloss R.E."/>
            <person name="Uehling J."/>
            <person name="Grigoriev I.V."/>
            <person name="Vagvolgyi C."/>
            <person name="Papp T."/>
            <person name="Martin F.M."/>
            <person name="Miettinen O."/>
            <person name="Hibbett D.S."/>
            <person name="Nagy L.G."/>
        </authorList>
    </citation>
    <scope>NUCLEOTIDE SEQUENCE [LARGE SCALE GENOMIC DNA]</scope>
    <source>
        <strain evidence="7 8">CBS 309.79</strain>
    </source>
</reference>
<evidence type="ECO:0000259" key="6">
    <source>
        <dbReference type="SMART" id="SM00602"/>
    </source>
</evidence>
<keyword evidence="3" id="KW-0472">Membrane</keyword>
<evidence type="ECO:0000313" key="7">
    <source>
        <dbReference type="EMBL" id="TFK95402.1"/>
    </source>
</evidence>
<evidence type="ECO:0000256" key="5">
    <source>
        <dbReference type="SAM" id="SignalP"/>
    </source>
</evidence>
<proteinExistence type="predicted"/>
<dbReference type="GO" id="GO:0006895">
    <property type="term" value="P:Golgi to endosome transport"/>
    <property type="evidence" value="ECO:0007669"/>
    <property type="project" value="TreeGrafter"/>
</dbReference>
<evidence type="ECO:0000313" key="8">
    <source>
        <dbReference type="Proteomes" id="UP000305067"/>
    </source>
</evidence>
<feature type="chain" id="PRO_5023066362" description="VPS10 domain-containing protein" evidence="5">
    <location>
        <begin position="31"/>
        <end position="598"/>
    </location>
</feature>
<protein>
    <recommendedName>
        <fullName evidence="6">VPS10 domain-containing protein</fullName>
    </recommendedName>
</protein>
<dbReference type="Proteomes" id="UP000305067">
    <property type="component" value="Unassembled WGS sequence"/>
</dbReference>
<dbReference type="GO" id="GO:0005829">
    <property type="term" value="C:cytosol"/>
    <property type="evidence" value="ECO:0007669"/>
    <property type="project" value="GOC"/>
</dbReference>
<dbReference type="InterPro" id="IPR006581">
    <property type="entry name" value="VPS10"/>
</dbReference>
<feature type="signal peptide" evidence="5">
    <location>
        <begin position="1"/>
        <end position="30"/>
    </location>
</feature>